<proteinExistence type="predicted"/>
<accession>A0A8W8LIA3</accession>
<protein>
    <submittedName>
        <fullName evidence="1">Uncharacterized protein</fullName>
    </submittedName>
</protein>
<organism evidence="1 2">
    <name type="scientific">Magallana gigas</name>
    <name type="common">Pacific oyster</name>
    <name type="synonym">Crassostrea gigas</name>
    <dbReference type="NCBI Taxonomy" id="29159"/>
    <lineage>
        <taxon>Eukaryota</taxon>
        <taxon>Metazoa</taxon>
        <taxon>Spiralia</taxon>
        <taxon>Lophotrochozoa</taxon>
        <taxon>Mollusca</taxon>
        <taxon>Bivalvia</taxon>
        <taxon>Autobranchia</taxon>
        <taxon>Pteriomorphia</taxon>
        <taxon>Ostreida</taxon>
        <taxon>Ostreoidea</taxon>
        <taxon>Ostreidae</taxon>
        <taxon>Magallana</taxon>
    </lineage>
</organism>
<evidence type="ECO:0000313" key="1">
    <source>
        <dbReference type="EnsemblMetazoa" id="G28155.1:cds"/>
    </source>
</evidence>
<dbReference type="EnsemblMetazoa" id="G28155.1">
    <property type="protein sequence ID" value="G28155.1:cds"/>
    <property type="gene ID" value="G28155"/>
</dbReference>
<dbReference type="Proteomes" id="UP000005408">
    <property type="component" value="Unassembled WGS sequence"/>
</dbReference>
<dbReference type="AlphaFoldDB" id="A0A8W8LIA3"/>
<keyword evidence="2" id="KW-1185">Reference proteome</keyword>
<reference evidence="1" key="1">
    <citation type="submission" date="2022-08" db="UniProtKB">
        <authorList>
            <consortium name="EnsemblMetazoa"/>
        </authorList>
    </citation>
    <scope>IDENTIFICATION</scope>
    <source>
        <strain evidence="1">05x7-T-G4-1.051#20</strain>
    </source>
</reference>
<name>A0A8W8LIA3_MAGGI</name>
<evidence type="ECO:0000313" key="2">
    <source>
        <dbReference type="Proteomes" id="UP000005408"/>
    </source>
</evidence>
<sequence length="130" mass="14652">MSSETDYSVTMSQSQSGFLETVVGWDSTKCQENLDTALPRLIECFQELDVIQEQIGILKIICHSFLPCVQVTDAEEKVFSRLMDQVCGLFNLTLEDIQLYTQKGDRKSSLPLITDRLQVLFIACVPCIVP</sequence>